<organism evidence="1 2">
    <name type="scientific">Sistotremastrum niveocremeum HHB9708</name>
    <dbReference type="NCBI Taxonomy" id="1314777"/>
    <lineage>
        <taxon>Eukaryota</taxon>
        <taxon>Fungi</taxon>
        <taxon>Dikarya</taxon>
        <taxon>Basidiomycota</taxon>
        <taxon>Agaricomycotina</taxon>
        <taxon>Agaricomycetes</taxon>
        <taxon>Sistotremastrales</taxon>
        <taxon>Sistotremastraceae</taxon>
        <taxon>Sertulicium</taxon>
        <taxon>Sertulicium niveocremeum</taxon>
    </lineage>
</organism>
<protein>
    <submittedName>
        <fullName evidence="1">Uncharacterized protein</fullName>
    </submittedName>
</protein>
<sequence length="159" mass="18655">MRAAVECFCIKKENIYIFWIYRSVADDSRAHHLMPEGRADELPQCDDMSATAENKQEQSSAIKVWERDYGNIHWQRRKTRRYGNPYAAYDNFELVLYWHMQSIATNTTTSTAGLDQWDLDHHWQILQLSYGYQSNRVQELAILVSFSGTIQRMKIAALD</sequence>
<evidence type="ECO:0000313" key="1">
    <source>
        <dbReference type="EMBL" id="KZS98136.1"/>
    </source>
</evidence>
<keyword evidence="2" id="KW-1185">Reference proteome</keyword>
<proteinExistence type="predicted"/>
<dbReference type="AlphaFoldDB" id="A0A164ZVT0"/>
<evidence type="ECO:0000313" key="2">
    <source>
        <dbReference type="Proteomes" id="UP000076722"/>
    </source>
</evidence>
<dbReference type="EMBL" id="KV419395">
    <property type="protein sequence ID" value="KZS98136.1"/>
    <property type="molecule type" value="Genomic_DNA"/>
</dbReference>
<reference evidence="1 2" key="1">
    <citation type="journal article" date="2016" name="Mol. Biol. Evol.">
        <title>Comparative Genomics of Early-Diverging Mushroom-Forming Fungi Provides Insights into the Origins of Lignocellulose Decay Capabilities.</title>
        <authorList>
            <person name="Nagy L.G."/>
            <person name="Riley R."/>
            <person name="Tritt A."/>
            <person name="Adam C."/>
            <person name="Daum C."/>
            <person name="Floudas D."/>
            <person name="Sun H."/>
            <person name="Yadav J.S."/>
            <person name="Pangilinan J."/>
            <person name="Larsson K.H."/>
            <person name="Matsuura K."/>
            <person name="Barry K."/>
            <person name="Labutti K."/>
            <person name="Kuo R."/>
            <person name="Ohm R.A."/>
            <person name="Bhattacharya S.S."/>
            <person name="Shirouzu T."/>
            <person name="Yoshinaga Y."/>
            <person name="Martin F.M."/>
            <person name="Grigoriev I.V."/>
            <person name="Hibbett D.S."/>
        </authorList>
    </citation>
    <scope>NUCLEOTIDE SEQUENCE [LARGE SCALE GENOMIC DNA]</scope>
    <source>
        <strain evidence="1 2">HHB9708</strain>
    </source>
</reference>
<gene>
    <name evidence="1" type="ORF">SISNIDRAFT_492544</name>
</gene>
<dbReference type="Proteomes" id="UP000076722">
    <property type="component" value="Unassembled WGS sequence"/>
</dbReference>
<name>A0A164ZVT0_9AGAM</name>
<accession>A0A164ZVT0</accession>